<dbReference type="SUPFAM" id="SSF54211">
    <property type="entry name" value="Ribosomal protein S5 domain 2-like"/>
    <property type="match status" value="1"/>
</dbReference>
<dbReference type="InterPro" id="IPR038973">
    <property type="entry name" value="MutL/Mlh/Pms-like"/>
</dbReference>
<accession>A0ABM5UUP8</accession>
<dbReference type="Pfam" id="PF13589">
    <property type="entry name" value="HATPase_c_3"/>
    <property type="match status" value="1"/>
</dbReference>
<evidence type="ECO:0000256" key="2">
    <source>
        <dbReference type="ARBA" id="ARBA00021975"/>
    </source>
</evidence>
<organism evidence="8 9">
    <name type="scientific">Candidatus Coxiella mudrowiae</name>
    <dbReference type="NCBI Taxonomy" id="2054173"/>
    <lineage>
        <taxon>Bacteria</taxon>
        <taxon>Pseudomonadati</taxon>
        <taxon>Pseudomonadota</taxon>
        <taxon>Gammaproteobacteria</taxon>
        <taxon>Legionellales</taxon>
        <taxon>Coxiellaceae</taxon>
        <taxon>Coxiella</taxon>
    </lineage>
</organism>
<comment type="function">
    <text evidence="5">This protein is involved in the repair of mismatches in DNA. It is required for dam-dependent methyl-directed DNA mismatch repair. May act as a 'molecular matchmaker', a protein that promotes the formation of a stable complex between two or more DNA-binding proteins in an ATP-dependent manner without itself being part of a final effector complex.</text>
</comment>
<dbReference type="NCBIfam" id="TIGR00585">
    <property type="entry name" value="mutl"/>
    <property type="match status" value="1"/>
</dbReference>
<dbReference type="HAMAP" id="MF_00149">
    <property type="entry name" value="DNA_mis_repair"/>
    <property type="match status" value="1"/>
</dbReference>
<dbReference type="SUPFAM" id="SSF118116">
    <property type="entry name" value="DNA mismatch repair protein MutL"/>
    <property type="match status" value="1"/>
</dbReference>
<dbReference type="Gene3D" id="3.30.230.10">
    <property type="match status" value="1"/>
</dbReference>
<dbReference type="InterPro" id="IPR042121">
    <property type="entry name" value="MutL_C_regsub"/>
</dbReference>
<dbReference type="PANTHER" id="PTHR10073">
    <property type="entry name" value="DNA MISMATCH REPAIR PROTEIN MLH, PMS, MUTL"/>
    <property type="match status" value="1"/>
</dbReference>
<dbReference type="InterPro" id="IPR002099">
    <property type="entry name" value="MutL/Mlh/PMS"/>
</dbReference>
<dbReference type="InterPro" id="IPR037198">
    <property type="entry name" value="MutL_C_sf"/>
</dbReference>
<evidence type="ECO:0000256" key="5">
    <source>
        <dbReference type="HAMAP-Rule" id="MF_00149"/>
    </source>
</evidence>
<dbReference type="InterPro" id="IPR020667">
    <property type="entry name" value="DNA_mismatch_repair_MutL"/>
</dbReference>
<keyword evidence="3 5" id="KW-0227">DNA damage</keyword>
<reference evidence="8 9" key="1">
    <citation type="journal article" date="2015" name="Genome Biol. Evol.">
        <title>Distinctive Genome Reduction Rates Revealed by Genomic Analyses of Two Coxiella-Like Endosymbionts in Ticks.</title>
        <authorList>
            <person name="Gottlieb Y."/>
            <person name="Lalzar I."/>
            <person name="Klasson L."/>
        </authorList>
    </citation>
    <scope>NUCLEOTIDE SEQUENCE [LARGE SCALE GENOMIC DNA]</scope>
    <source>
        <strain evidence="8 9">CRt</strain>
    </source>
</reference>
<feature type="domain" description="MutL C-terminal dimerisation" evidence="6">
    <location>
        <begin position="395"/>
        <end position="538"/>
    </location>
</feature>
<dbReference type="Proteomes" id="UP000063965">
    <property type="component" value="Chromosome"/>
</dbReference>
<keyword evidence="4 5" id="KW-0234">DNA repair</keyword>
<dbReference type="InterPro" id="IPR042120">
    <property type="entry name" value="MutL_C_dimsub"/>
</dbReference>
<dbReference type="Gene3D" id="3.30.1540.20">
    <property type="entry name" value="MutL, C-terminal domain, dimerisation subdomain"/>
    <property type="match status" value="1"/>
</dbReference>
<evidence type="ECO:0000259" key="7">
    <source>
        <dbReference type="SMART" id="SM01340"/>
    </source>
</evidence>
<evidence type="ECO:0000256" key="4">
    <source>
        <dbReference type="ARBA" id="ARBA00023204"/>
    </source>
</evidence>
<protein>
    <recommendedName>
        <fullName evidence="2 5">DNA mismatch repair protein MutL</fullName>
    </recommendedName>
</protein>
<dbReference type="Pfam" id="PF08676">
    <property type="entry name" value="MutL_C"/>
    <property type="match status" value="1"/>
</dbReference>
<dbReference type="PANTHER" id="PTHR10073:SF12">
    <property type="entry name" value="DNA MISMATCH REPAIR PROTEIN MLH1"/>
    <property type="match status" value="1"/>
</dbReference>
<keyword evidence="9" id="KW-1185">Reference proteome</keyword>
<dbReference type="SUPFAM" id="SSF55874">
    <property type="entry name" value="ATPase domain of HSP90 chaperone/DNA topoisomerase II/histidine kinase"/>
    <property type="match status" value="1"/>
</dbReference>
<dbReference type="Pfam" id="PF01119">
    <property type="entry name" value="DNA_mis_repair"/>
    <property type="match status" value="1"/>
</dbReference>
<dbReference type="PROSITE" id="PS00058">
    <property type="entry name" value="DNA_MISMATCH_REPAIR_1"/>
    <property type="match status" value="1"/>
</dbReference>
<comment type="similarity">
    <text evidence="1 5">Belongs to the DNA mismatch repair MutL/HexB family.</text>
</comment>
<evidence type="ECO:0000256" key="3">
    <source>
        <dbReference type="ARBA" id="ARBA00022763"/>
    </source>
</evidence>
<dbReference type="Gene3D" id="3.30.565.10">
    <property type="entry name" value="Histidine kinase-like ATPase, C-terminal domain"/>
    <property type="match status" value="1"/>
</dbReference>
<dbReference type="Gene3D" id="3.30.1370.100">
    <property type="entry name" value="MutL, C-terminal domain, regulatory subdomain"/>
    <property type="match status" value="1"/>
</dbReference>
<dbReference type="InterPro" id="IPR014790">
    <property type="entry name" value="MutL_C"/>
</dbReference>
<dbReference type="EMBL" id="CP011126">
    <property type="protein sequence ID" value="AKQ33644.1"/>
    <property type="molecule type" value="Genomic_DNA"/>
</dbReference>
<sequence>MRIHRLSDQTANQISAGEVIERPASVVKELIENSIDAEATRIRIDILQGGLKQIRVQDNGRGIHYKDLPLALERYTTSKIKNVEDLERVITLGFRGEALASITAVARLQLTSRQCEANFAYFISNLEENLTSPMPAAHPQGTTVEIQDLFYNIPARRKFLRTPTTEFQHIERVIDRIALCHFSIGFTLHHNGKEIMNFRAALTTSDRMSRIKSILGDAFLQSALSIEFIQSGLSLRGYIAEPHYTRSQPDLQFIYIDGRFVRDKLIAHAVRQAYHDVLFHGRHPAYILYLTVDPSLVDVNVHPTKQEVRFRDRHWVRDFIIHAVSEALVQIRPGLSETSIQSPVKKVNIQNNLQIAHVPHLPLSLKEDIILYKKKKITPNRELVEPPFDYPLGHALAQLHEIYILAQNKKGLVIVDMHAAHERILYEKMKREKEKGEIVTQSLVVPLHVTLNPQEIAIYQANQYLFLELEFEIGLLDSDKIIVRRHPSLIKAADIEKLIRDVLADLIVHEATLRMEEKINATLASLACHAAIHAPYRLTLEKMEALLRDMEKTMHGGLCNHGRPTWKQFEIKELDRLFLRGQ</sequence>
<evidence type="ECO:0000313" key="9">
    <source>
        <dbReference type="Proteomes" id="UP000063965"/>
    </source>
</evidence>
<dbReference type="InterPro" id="IPR036890">
    <property type="entry name" value="HATPase_C_sf"/>
</dbReference>
<dbReference type="CDD" id="cd16926">
    <property type="entry name" value="HATPase_MutL-MLH-PMS-like"/>
    <property type="match status" value="1"/>
</dbReference>
<dbReference type="SMART" id="SM01340">
    <property type="entry name" value="DNA_mis_repair"/>
    <property type="match status" value="1"/>
</dbReference>
<gene>
    <name evidence="5 8" type="primary">mutL</name>
    <name evidence="8" type="ORF">CleRT_08850</name>
</gene>
<evidence type="ECO:0000259" key="6">
    <source>
        <dbReference type="SMART" id="SM00853"/>
    </source>
</evidence>
<dbReference type="CDD" id="cd03482">
    <property type="entry name" value="MutL_Trans_MutL"/>
    <property type="match status" value="1"/>
</dbReference>
<name>A0ABM5UUP8_9COXI</name>
<proteinExistence type="inferred from homology"/>
<dbReference type="InterPro" id="IPR014762">
    <property type="entry name" value="DNA_mismatch_repair_CS"/>
</dbReference>
<evidence type="ECO:0000256" key="1">
    <source>
        <dbReference type="ARBA" id="ARBA00006082"/>
    </source>
</evidence>
<dbReference type="RefSeq" id="WP_048875254.1">
    <property type="nucleotide sequence ID" value="NZ_CP011126.1"/>
</dbReference>
<evidence type="ECO:0000313" key="8">
    <source>
        <dbReference type="EMBL" id="AKQ33644.1"/>
    </source>
</evidence>
<dbReference type="InterPro" id="IPR013507">
    <property type="entry name" value="DNA_mismatch_S5_2-like"/>
</dbReference>
<dbReference type="InterPro" id="IPR020568">
    <property type="entry name" value="Ribosomal_Su5_D2-typ_SF"/>
</dbReference>
<dbReference type="InterPro" id="IPR014721">
    <property type="entry name" value="Ribsml_uS5_D2-typ_fold_subgr"/>
</dbReference>
<dbReference type="SMART" id="SM00853">
    <property type="entry name" value="MutL_C"/>
    <property type="match status" value="1"/>
</dbReference>
<feature type="domain" description="DNA mismatch repair protein S5" evidence="7">
    <location>
        <begin position="211"/>
        <end position="329"/>
    </location>
</feature>